<dbReference type="InterPro" id="IPR010920">
    <property type="entry name" value="LSM_dom_sf"/>
</dbReference>
<feature type="domain" description="Mechanosensitive ion channel MscS C-terminal" evidence="10">
    <location>
        <begin position="592"/>
        <end position="675"/>
    </location>
</feature>
<keyword evidence="14" id="KW-1185">Reference proteome</keyword>
<evidence type="ECO:0000313" key="13">
    <source>
        <dbReference type="EMBL" id="SEB15380.1"/>
    </source>
</evidence>
<keyword evidence="4 7" id="KW-0812">Transmembrane</keyword>
<feature type="transmembrane region" description="Helical" evidence="7">
    <location>
        <begin position="308"/>
        <end position="325"/>
    </location>
</feature>
<keyword evidence="5 7" id="KW-1133">Transmembrane helix</keyword>
<keyword evidence="3" id="KW-1003">Cell membrane</keyword>
<dbReference type="InterPro" id="IPR057485">
    <property type="entry name" value="YbiO-like_TM1"/>
</dbReference>
<dbReference type="AlphaFoldDB" id="A0A1H4H233"/>
<dbReference type="PANTHER" id="PTHR30460">
    <property type="entry name" value="MODERATE CONDUCTANCE MECHANOSENSITIVE CHANNEL YBIO"/>
    <property type="match status" value="1"/>
</dbReference>
<evidence type="ECO:0000256" key="6">
    <source>
        <dbReference type="ARBA" id="ARBA00023136"/>
    </source>
</evidence>
<evidence type="ECO:0000256" key="4">
    <source>
        <dbReference type="ARBA" id="ARBA00022692"/>
    </source>
</evidence>
<keyword evidence="6 7" id="KW-0472">Membrane</keyword>
<dbReference type="InterPro" id="IPR011066">
    <property type="entry name" value="MscS_channel_C_sf"/>
</dbReference>
<protein>
    <submittedName>
        <fullName evidence="13">Small conductance mechanosensitive channel</fullName>
    </submittedName>
</protein>
<organism evidence="13 14">
    <name type="scientific">Marinobacterium iners DSM 11526</name>
    <dbReference type="NCBI Taxonomy" id="1122198"/>
    <lineage>
        <taxon>Bacteria</taxon>
        <taxon>Pseudomonadati</taxon>
        <taxon>Pseudomonadota</taxon>
        <taxon>Gammaproteobacteria</taxon>
        <taxon>Oceanospirillales</taxon>
        <taxon>Oceanospirillaceae</taxon>
        <taxon>Marinobacterium</taxon>
    </lineage>
</organism>
<dbReference type="InterPro" id="IPR049278">
    <property type="entry name" value="MS_channel_C"/>
</dbReference>
<evidence type="ECO:0000259" key="9">
    <source>
        <dbReference type="Pfam" id="PF00924"/>
    </source>
</evidence>
<dbReference type="InterPro" id="IPR011014">
    <property type="entry name" value="MscS_channel_TM-2"/>
</dbReference>
<dbReference type="Pfam" id="PF21088">
    <property type="entry name" value="MS_channel_1st"/>
    <property type="match status" value="1"/>
</dbReference>
<proteinExistence type="inferred from homology"/>
<dbReference type="OrthoDB" id="6500477at2"/>
<dbReference type="RefSeq" id="WP_091828005.1">
    <property type="nucleotide sequence ID" value="NZ_FNRJ01000024.1"/>
</dbReference>
<dbReference type="Gene3D" id="1.10.287.1260">
    <property type="match status" value="1"/>
</dbReference>
<dbReference type="InterPro" id="IPR049142">
    <property type="entry name" value="MS_channel_1st"/>
</dbReference>
<sequence length="710" mass="76897">MTPALRLLLILLSLVFTSLALAEPVDRDPVSDSAQINDLTAETDAEASLSLPRRLAQLSSSIAHDVGEQIVNLASTARNLLSGDLTDPGFDSTAFTDAALNLGMVVLSTLIVFFLLKRVSRPLFTVFSRWTEAGERPTPVLRLVFCVALATVLDLLLVVLAYVSGSLIGTFLIGESGELTTRASLFLNAFLIIEGLKAGIRMLLQSEHQGLRLLAIDANEARFWNRWIGKLISLVGYGLMTLVPLINLYLSKTLGEAVGTLITLLAYAYATTVVLKHRSRLRMVIELRANSTEGGIAQVLLKMLSRSWHLLAITYFSLVLILTFTRPEDALPFVLLATIQSIAAIVAGLLLSTLLGQTLGRRLTLSDELKHKLPMLESRINSYLPNALYFLRAVLFVFVAMLILGAWGAFNISDWFVSDTGRMLVGKIIAIAVILTVAFAAWVILASVIEHKLNPETGTGEPSPRIKTLLALFRNAAAIALITMTGMVVLSEVGINIGPLIAGAGVLGLAIGFGSQKLVQDIITGIFIQLENAMNTGDIVTVGGITGVAERLSIRSVGIRDLNGTYHLIPFSSVDTVSNYMRDFGYHVGIYGIAYRESIDEAIIHLQNAFEELAADEENKNKILEPIEISGVTALADSSVNIRVRIKTTPGDQFSVGRAYNRLVKIHFDNAGIEIPFPHTTVFFGHEKDGSAPAASLRLEAPGNNREVSG</sequence>
<evidence type="ECO:0000313" key="14">
    <source>
        <dbReference type="Proteomes" id="UP000242469"/>
    </source>
</evidence>
<feature type="transmembrane region" description="Helical" evidence="7">
    <location>
        <begin position="140"/>
        <end position="163"/>
    </location>
</feature>
<feature type="transmembrane region" description="Helical" evidence="7">
    <location>
        <begin position="495"/>
        <end position="513"/>
    </location>
</feature>
<dbReference type="EMBL" id="FNRJ01000024">
    <property type="protein sequence ID" value="SEB15380.1"/>
    <property type="molecule type" value="Genomic_DNA"/>
</dbReference>
<feature type="transmembrane region" description="Helical" evidence="7">
    <location>
        <begin position="231"/>
        <end position="251"/>
    </location>
</feature>
<feature type="transmembrane region" description="Helical" evidence="7">
    <location>
        <begin position="469"/>
        <end position="489"/>
    </location>
</feature>
<dbReference type="GO" id="GO:0005886">
    <property type="term" value="C:plasma membrane"/>
    <property type="evidence" value="ECO:0007669"/>
    <property type="project" value="UniProtKB-SubCell"/>
</dbReference>
<keyword evidence="8" id="KW-0732">Signal</keyword>
<dbReference type="STRING" id="1122198.SAMN02745729_12425"/>
<dbReference type="GO" id="GO:0008381">
    <property type="term" value="F:mechanosensitive monoatomic ion channel activity"/>
    <property type="evidence" value="ECO:0007669"/>
    <property type="project" value="InterPro"/>
</dbReference>
<dbReference type="InterPro" id="IPR006685">
    <property type="entry name" value="MscS_channel_2nd"/>
</dbReference>
<evidence type="ECO:0000259" key="10">
    <source>
        <dbReference type="Pfam" id="PF21082"/>
    </source>
</evidence>
<dbReference type="PANTHER" id="PTHR30460:SF0">
    <property type="entry name" value="MODERATE CONDUCTANCE MECHANOSENSITIVE CHANNEL YBIO"/>
    <property type="match status" value="1"/>
</dbReference>
<feature type="transmembrane region" description="Helical" evidence="7">
    <location>
        <begin position="428"/>
        <end position="449"/>
    </location>
</feature>
<evidence type="ECO:0000256" key="8">
    <source>
        <dbReference type="SAM" id="SignalP"/>
    </source>
</evidence>
<dbReference type="SUPFAM" id="SSF82861">
    <property type="entry name" value="Mechanosensitive channel protein MscS (YggB), transmembrane region"/>
    <property type="match status" value="1"/>
</dbReference>
<dbReference type="InterPro" id="IPR045276">
    <property type="entry name" value="YbiO_bact"/>
</dbReference>
<feature type="transmembrane region" description="Helical" evidence="7">
    <location>
        <begin position="98"/>
        <end position="119"/>
    </location>
</feature>
<dbReference type="InterPro" id="IPR023408">
    <property type="entry name" value="MscS_beta-dom_sf"/>
</dbReference>
<evidence type="ECO:0000256" key="2">
    <source>
        <dbReference type="ARBA" id="ARBA00008017"/>
    </source>
</evidence>
<evidence type="ECO:0000256" key="3">
    <source>
        <dbReference type="ARBA" id="ARBA00022475"/>
    </source>
</evidence>
<comment type="subcellular location">
    <subcellularLocation>
        <location evidence="1">Cell membrane</location>
        <topology evidence="1">Multi-pass membrane protein</topology>
    </subcellularLocation>
</comment>
<feature type="domain" description="Mechanosensitive ion channel MscS" evidence="9">
    <location>
        <begin position="518"/>
        <end position="581"/>
    </location>
</feature>
<feature type="domain" description="Moderate conductance mechanosensitive channel YbiO-like transmembrane helix 1" evidence="12">
    <location>
        <begin position="337"/>
        <end position="415"/>
    </location>
</feature>
<feature type="transmembrane region" description="Helical" evidence="7">
    <location>
        <begin position="389"/>
        <end position="408"/>
    </location>
</feature>
<evidence type="ECO:0000256" key="1">
    <source>
        <dbReference type="ARBA" id="ARBA00004651"/>
    </source>
</evidence>
<feature type="domain" description="Mechanosensitive ion channel transmembrane helices 2/3" evidence="11">
    <location>
        <begin position="478"/>
        <end position="516"/>
    </location>
</feature>
<dbReference type="Pfam" id="PF00924">
    <property type="entry name" value="MS_channel_2nd"/>
    <property type="match status" value="1"/>
</dbReference>
<evidence type="ECO:0000256" key="7">
    <source>
        <dbReference type="SAM" id="Phobius"/>
    </source>
</evidence>
<feature type="signal peptide" evidence="8">
    <location>
        <begin position="1"/>
        <end position="22"/>
    </location>
</feature>
<evidence type="ECO:0000259" key="12">
    <source>
        <dbReference type="Pfam" id="PF25392"/>
    </source>
</evidence>
<feature type="chain" id="PRO_5017422489" evidence="8">
    <location>
        <begin position="23"/>
        <end position="710"/>
    </location>
</feature>
<dbReference type="SUPFAM" id="SSF50182">
    <property type="entry name" value="Sm-like ribonucleoproteins"/>
    <property type="match status" value="1"/>
</dbReference>
<dbReference type="Pfam" id="PF21082">
    <property type="entry name" value="MS_channel_3rd"/>
    <property type="match status" value="1"/>
</dbReference>
<dbReference type="Gene3D" id="3.30.70.100">
    <property type="match status" value="1"/>
</dbReference>
<dbReference type="Proteomes" id="UP000242469">
    <property type="component" value="Unassembled WGS sequence"/>
</dbReference>
<feature type="transmembrane region" description="Helical" evidence="7">
    <location>
        <begin position="183"/>
        <end position="204"/>
    </location>
</feature>
<feature type="transmembrane region" description="Helical" evidence="7">
    <location>
        <begin position="257"/>
        <end position="275"/>
    </location>
</feature>
<name>A0A1H4H233_9GAMM</name>
<evidence type="ECO:0000256" key="5">
    <source>
        <dbReference type="ARBA" id="ARBA00022989"/>
    </source>
</evidence>
<gene>
    <name evidence="13" type="ORF">SAMN02745729_12425</name>
</gene>
<dbReference type="Pfam" id="PF25392">
    <property type="entry name" value="MS_channel_TM1"/>
    <property type="match status" value="1"/>
</dbReference>
<accession>A0A1H4H233</accession>
<dbReference type="Gene3D" id="2.30.30.60">
    <property type="match status" value="1"/>
</dbReference>
<evidence type="ECO:0000259" key="11">
    <source>
        <dbReference type="Pfam" id="PF21088"/>
    </source>
</evidence>
<reference evidence="14" key="1">
    <citation type="submission" date="2016-10" db="EMBL/GenBank/DDBJ databases">
        <authorList>
            <person name="Varghese N."/>
            <person name="Submissions S."/>
        </authorList>
    </citation>
    <scope>NUCLEOTIDE SEQUENCE [LARGE SCALE GENOMIC DNA]</scope>
    <source>
        <strain evidence="14">DSM 11526</strain>
    </source>
</reference>
<comment type="similarity">
    <text evidence="2">Belongs to the MscS (TC 1.A.23) family.</text>
</comment>
<feature type="transmembrane region" description="Helical" evidence="7">
    <location>
        <begin position="331"/>
        <end position="355"/>
    </location>
</feature>
<dbReference type="SUPFAM" id="SSF82689">
    <property type="entry name" value="Mechanosensitive channel protein MscS (YggB), C-terminal domain"/>
    <property type="match status" value="1"/>
</dbReference>